<evidence type="ECO:0000256" key="3">
    <source>
        <dbReference type="ARBA" id="ARBA00022722"/>
    </source>
</evidence>
<keyword evidence="4" id="KW-0255">Endonuclease</keyword>
<dbReference type="OrthoDB" id="262529at2759"/>
<reference evidence="15" key="1">
    <citation type="submission" date="2015-10" db="EMBL/GenBank/DDBJ databases">
        <title>Daphnia magna gene sets from two clonal populations assembled and annotated with EvidentialGene.</title>
        <authorList>
            <person name="Gilbert D."/>
            <person name="Podicheti R."/>
            <person name="Orsini L."/>
            <person name="Colbourne J."/>
            <person name="Pfrender M."/>
        </authorList>
    </citation>
    <scope>NUCLEOTIDE SEQUENCE</scope>
</reference>
<dbReference type="Gene3D" id="3.60.15.10">
    <property type="entry name" value="Ribonuclease Z/Hydroxyacylglutathione hydrolase-like"/>
    <property type="match status" value="1"/>
</dbReference>
<dbReference type="GO" id="GO:0000723">
    <property type="term" value="P:telomere maintenance"/>
    <property type="evidence" value="ECO:0007669"/>
    <property type="project" value="TreeGrafter"/>
</dbReference>
<dbReference type="PANTHER" id="PTHR23240">
    <property type="entry name" value="DNA CROSS-LINK REPAIR PROTEIN PSO2/SNM1-RELATED"/>
    <property type="match status" value="1"/>
</dbReference>
<dbReference type="GO" id="GO:0006310">
    <property type="term" value="P:DNA recombination"/>
    <property type="evidence" value="ECO:0007669"/>
    <property type="project" value="UniProtKB-KW"/>
</dbReference>
<keyword evidence="6" id="KW-0378">Hydrolase</keyword>
<dbReference type="GO" id="GO:0031123">
    <property type="term" value="P:RNA 3'-end processing"/>
    <property type="evidence" value="ECO:0007669"/>
    <property type="project" value="UniProtKB-ARBA"/>
</dbReference>
<evidence type="ECO:0000256" key="7">
    <source>
        <dbReference type="ARBA" id="ARBA00022839"/>
    </source>
</evidence>
<dbReference type="EMBL" id="GDIP01204236">
    <property type="protein sequence ID" value="JAJ19166.1"/>
    <property type="molecule type" value="Transcribed_RNA"/>
</dbReference>
<protein>
    <recommendedName>
        <fullName evidence="11">Protein artemis</fullName>
    </recommendedName>
    <alternativeName>
        <fullName evidence="12">DNA cross-link repair 1C protein</fullName>
    </alternativeName>
</protein>
<dbReference type="InterPro" id="IPR001279">
    <property type="entry name" value="Metallo-B-lactamas"/>
</dbReference>
<evidence type="ECO:0000256" key="2">
    <source>
        <dbReference type="ARBA" id="ARBA00010304"/>
    </source>
</evidence>
<dbReference type="Pfam" id="PF12706">
    <property type="entry name" value="Lactamase_B_2"/>
    <property type="match status" value="1"/>
</dbReference>
<keyword evidence="9" id="KW-0234">DNA repair</keyword>
<evidence type="ECO:0000256" key="8">
    <source>
        <dbReference type="ARBA" id="ARBA00023172"/>
    </source>
</evidence>
<dbReference type="Gene3D" id="3.40.50.12650">
    <property type="match status" value="1"/>
</dbReference>
<evidence type="ECO:0000256" key="11">
    <source>
        <dbReference type="ARBA" id="ARBA00039759"/>
    </source>
</evidence>
<evidence type="ECO:0000256" key="1">
    <source>
        <dbReference type="ARBA" id="ARBA00004123"/>
    </source>
</evidence>
<evidence type="ECO:0000259" key="14">
    <source>
        <dbReference type="Pfam" id="PF12706"/>
    </source>
</evidence>
<dbReference type="Pfam" id="PF07522">
    <property type="entry name" value="DRMBL"/>
    <property type="match status" value="1"/>
</dbReference>
<dbReference type="SUPFAM" id="SSF56281">
    <property type="entry name" value="Metallo-hydrolase/oxidoreductase"/>
    <property type="match status" value="1"/>
</dbReference>
<dbReference type="GO" id="GO:0003684">
    <property type="term" value="F:damaged DNA binding"/>
    <property type="evidence" value="ECO:0007669"/>
    <property type="project" value="TreeGrafter"/>
</dbReference>
<feature type="domain" description="Metallo-beta-lactamase" evidence="14">
    <location>
        <begin position="33"/>
        <end position="148"/>
    </location>
</feature>
<dbReference type="GO" id="GO:0006303">
    <property type="term" value="P:double-strand break repair via nonhomologous end joining"/>
    <property type="evidence" value="ECO:0007669"/>
    <property type="project" value="TreeGrafter"/>
</dbReference>
<keyword evidence="5" id="KW-0227">DNA damage</keyword>
<feature type="domain" description="DNA repair metallo-beta-lactamase" evidence="13">
    <location>
        <begin position="265"/>
        <end position="350"/>
    </location>
</feature>
<evidence type="ECO:0000313" key="15">
    <source>
        <dbReference type="EMBL" id="JAJ19166.1"/>
    </source>
</evidence>
<dbReference type="GO" id="GO:0004519">
    <property type="term" value="F:endonuclease activity"/>
    <property type="evidence" value="ECO:0007669"/>
    <property type="project" value="UniProtKB-KW"/>
</dbReference>
<accession>A0A0P5A4F2</accession>
<keyword evidence="3" id="KW-0540">Nuclease</keyword>
<organism evidence="15">
    <name type="scientific">Daphnia magna</name>
    <dbReference type="NCBI Taxonomy" id="35525"/>
    <lineage>
        <taxon>Eukaryota</taxon>
        <taxon>Metazoa</taxon>
        <taxon>Ecdysozoa</taxon>
        <taxon>Arthropoda</taxon>
        <taxon>Crustacea</taxon>
        <taxon>Branchiopoda</taxon>
        <taxon>Diplostraca</taxon>
        <taxon>Cladocera</taxon>
        <taxon>Anomopoda</taxon>
        <taxon>Daphniidae</taxon>
        <taxon>Daphnia</taxon>
    </lineage>
</organism>
<dbReference type="InterPro" id="IPR011084">
    <property type="entry name" value="DRMBL"/>
</dbReference>
<dbReference type="FunFam" id="3.60.15.10:FF:000018">
    <property type="entry name" value="DNA cross-link repair 1C"/>
    <property type="match status" value="1"/>
</dbReference>
<evidence type="ECO:0000256" key="12">
    <source>
        <dbReference type="ARBA" id="ARBA00042677"/>
    </source>
</evidence>
<keyword evidence="10" id="KW-0539">Nucleus</keyword>
<reference evidence="15" key="2">
    <citation type="submission" date="2015-10" db="EMBL/GenBank/DDBJ databases">
        <authorList>
            <person name="Gilbert D.G."/>
        </authorList>
    </citation>
    <scope>NUCLEOTIDE SEQUENCE</scope>
</reference>
<sequence>MAQDSEDQIFQGVINEIPFISVDYFLDVQSSLALFLSHCHADHMKGLDSHDLYQTLQTKPGFFIYCSEKTKQILTDWPTYSKLGRYLKALELNHTVKIDLPDDSCNGNANKTTFCVTTIPSGHCPGSVMFLYEGSFGTILYTGDFRIAKGDCRKFQAFMSNPSRPEYGLKTIDHVYLDCTFCTDSAKTFPSRQISVDVTIALVSNWISKSPEHKVLFSLAGRGFGAEFLFVEVHRRLNIQVHISEFKHKIYKNLTDLRNAISRQHTTSVHACGEGTVSTKKHSPCFKDSSKLLTIRLTTQWHLMEGKNVDHRVVVDEGGIQRVLYSMHSSLEEIQDFVKILQPYKVTPIAKPNKVSKEKVFMNPTVEISIKLKPLHFLFSRYNSF</sequence>
<proteinExistence type="inferred from homology"/>
<dbReference type="GO" id="GO:0036297">
    <property type="term" value="P:interstrand cross-link repair"/>
    <property type="evidence" value="ECO:0007669"/>
    <property type="project" value="TreeGrafter"/>
</dbReference>
<name>A0A0P5A4F2_9CRUS</name>
<dbReference type="EMBL" id="GDIP01206534">
    <property type="protein sequence ID" value="JAJ16868.1"/>
    <property type="molecule type" value="Transcribed_RNA"/>
</dbReference>
<evidence type="ECO:0000256" key="9">
    <source>
        <dbReference type="ARBA" id="ARBA00023204"/>
    </source>
</evidence>
<keyword evidence="7" id="KW-0269">Exonuclease</keyword>
<evidence type="ECO:0000256" key="4">
    <source>
        <dbReference type="ARBA" id="ARBA00022759"/>
    </source>
</evidence>
<comment type="similarity">
    <text evidence="2">Belongs to the DNA repair metallo-beta-lactamase (DRMBL) family.</text>
</comment>
<dbReference type="PANTHER" id="PTHR23240:SF8">
    <property type="entry name" value="PROTEIN ARTEMIS"/>
    <property type="match status" value="1"/>
</dbReference>
<dbReference type="GO" id="GO:0005634">
    <property type="term" value="C:nucleus"/>
    <property type="evidence" value="ECO:0007669"/>
    <property type="project" value="UniProtKB-SubCell"/>
</dbReference>
<evidence type="ECO:0000256" key="6">
    <source>
        <dbReference type="ARBA" id="ARBA00022801"/>
    </source>
</evidence>
<keyword evidence="8" id="KW-0233">DNA recombination</keyword>
<dbReference type="AlphaFoldDB" id="A0A0P5A4F2"/>
<evidence type="ECO:0000256" key="5">
    <source>
        <dbReference type="ARBA" id="ARBA00022763"/>
    </source>
</evidence>
<comment type="subcellular location">
    <subcellularLocation>
        <location evidence="1">Nucleus</location>
    </subcellularLocation>
</comment>
<dbReference type="GO" id="GO:0035312">
    <property type="term" value="F:5'-3' DNA exonuclease activity"/>
    <property type="evidence" value="ECO:0007669"/>
    <property type="project" value="TreeGrafter"/>
</dbReference>
<evidence type="ECO:0000256" key="10">
    <source>
        <dbReference type="ARBA" id="ARBA00023242"/>
    </source>
</evidence>
<dbReference type="InterPro" id="IPR036866">
    <property type="entry name" value="RibonucZ/Hydroxyglut_hydro"/>
</dbReference>
<evidence type="ECO:0000259" key="13">
    <source>
        <dbReference type="Pfam" id="PF07522"/>
    </source>
</evidence>